<evidence type="ECO:0000313" key="1">
    <source>
        <dbReference type="EMBL" id="ETX03715.1"/>
    </source>
</evidence>
<evidence type="ECO:0008006" key="3">
    <source>
        <dbReference type="Google" id="ProtNLM"/>
    </source>
</evidence>
<dbReference type="HOGENOM" id="CLU_653604_0_0_7"/>
<reference evidence="1 2" key="1">
    <citation type="journal article" date="2014" name="Nature">
        <title>An environmental bacterial taxon with a large and distinct metabolic repertoire.</title>
        <authorList>
            <person name="Wilson M.C."/>
            <person name="Mori T."/>
            <person name="Ruckert C."/>
            <person name="Uria A.R."/>
            <person name="Helf M.J."/>
            <person name="Takada K."/>
            <person name="Gernert C."/>
            <person name="Steffens U.A."/>
            <person name="Heycke N."/>
            <person name="Schmitt S."/>
            <person name="Rinke C."/>
            <person name="Helfrich E.J."/>
            <person name="Brachmann A.O."/>
            <person name="Gurgui C."/>
            <person name="Wakimoto T."/>
            <person name="Kracht M."/>
            <person name="Crusemann M."/>
            <person name="Hentschel U."/>
            <person name="Abe I."/>
            <person name="Matsunaga S."/>
            <person name="Kalinowski J."/>
            <person name="Takeyama H."/>
            <person name="Piel J."/>
        </authorList>
    </citation>
    <scope>NUCLEOTIDE SEQUENCE [LARGE SCALE GENOMIC DNA]</scope>
    <source>
        <strain evidence="2">TSY1</strain>
        <plasmid evidence="1">pTSY</plasmid>
    </source>
</reference>
<accession>W4M0L6</accession>
<name>W4M0L6_ENTF1</name>
<geneLocation type="plasmid" evidence="1">
    <name>pTSY</name>
</geneLocation>
<dbReference type="EMBL" id="AZHW01000011">
    <property type="protein sequence ID" value="ETX03715.1"/>
    <property type="molecule type" value="Genomic_DNA"/>
</dbReference>
<protein>
    <recommendedName>
        <fullName evidence="3">Ferritin-like domain-containing protein</fullName>
    </recommendedName>
</protein>
<sequence length="467" mass="53860">MTLTLTFHQMLNRLEEMAHLHRSMTQVLAGWNPKMPDLKVKLGCARHAYEHMQQAAKLEQQIAALTRTNAAIPDLLAVTRAAMQSLDARPCPTEVLTGLYKIVLPTLTQLYRDTLAALHPTCDFGTLGLLQPYEGVLAEQRMWGEAMVRHHGGTTTPYLQALQSALESRYVGPRCQRQEWLWAPLDRVSEAVRPDFLKRAIPGAMRLTPVDRWEDLKGIGLAMHNQLHGEYTTMELTSRNLYEHPEMPTKFHLDMARQAADEARHAIMFEELAEAYGVRIDDYPTYTLTYDGYYAYPEMCEPNSQKELLWRLLIRGTVDEGLALDDLLFQINMRQLLQQDDIVARLHYVLVDETFHVQAALHWVRYLCAGDQARVMDEREVARQYVDTLLRKRRHLYEQMYPDEVAQELSTQQRLRAAIAKRPPLPFERYLNIEHRKLSGYADEELDQVVQWGYGQPPPANPVEEAV</sequence>
<dbReference type="SUPFAM" id="SSF47240">
    <property type="entry name" value="Ferritin-like"/>
    <property type="match status" value="1"/>
</dbReference>
<organism evidence="1 2">
    <name type="scientific">Entotheonella factor</name>
    <dbReference type="NCBI Taxonomy" id="1429438"/>
    <lineage>
        <taxon>Bacteria</taxon>
        <taxon>Pseudomonadati</taxon>
        <taxon>Nitrospinota/Tectimicrobiota group</taxon>
        <taxon>Candidatus Tectimicrobiota</taxon>
        <taxon>Candidatus Entotheonellia</taxon>
        <taxon>Candidatus Entotheonellales</taxon>
        <taxon>Candidatus Entotheonellaceae</taxon>
        <taxon>Candidatus Entotheonella</taxon>
    </lineage>
</organism>
<proteinExistence type="predicted"/>
<dbReference type="Pfam" id="PF04305">
    <property type="entry name" value="DUF455"/>
    <property type="match status" value="1"/>
</dbReference>
<dbReference type="AlphaFoldDB" id="W4M0L6"/>
<evidence type="ECO:0000313" key="2">
    <source>
        <dbReference type="Proteomes" id="UP000019141"/>
    </source>
</evidence>
<comment type="caution">
    <text evidence="1">The sequence shown here is derived from an EMBL/GenBank/DDBJ whole genome shotgun (WGS) entry which is preliminary data.</text>
</comment>
<dbReference type="InterPro" id="IPR007402">
    <property type="entry name" value="DUF455"/>
</dbReference>
<keyword evidence="1" id="KW-0614">Plasmid</keyword>
<gene>
    <name evidence="1" type="ORF">ETSY1_46335</name>
</gene>
<dbReference type="InterPro" id="IPR009078">
    <property type="entry name" value="Ferritin-like_SF"/>
</dbReference>
<dbReference type="Proteomes" id="UP000019141">
    <property type="component" value="Unassembled WGS sequence"/>
</dbReference>
<keyword evidence="2" id="KW-1185">Reference proteome</keyword>